<evidence type="ECO:0000313" key="4">
    <source>
        <dbReference type="Proteomes" id="UP000594260"/>
    </source>
</evidence>
<evidence type="ECO:0000313" key="3">
    <source>
        <dbReference type="EnsemblMetazoa" id="XP_022644358"/>
    </source>
</evidence>
<dbReference type="KEGG" id="vde:111243296"/>
<feature type="compositionally biased region" description="Polar residues" evidence="1">
    <location>
        <begin position="144"/>
        <end position="164"/>
    </location>
</feature>
<dbReference type="OrthoDB" id="10485068at2759"/>
<name>A0A7M7J7Y0_VARDE</name>
<keyword evidence="4" id="KW-1185">Reference proteome</keyword>
<feature type="region of interest" description="Disordered" evidence="1">
    <location>
        <begin position="282"/>
        <end position="301"/>
    </location>
</feature>
<dbReference type="Proteomes" id="UP000594260">
    <property type="component" value="Unplaced"/>
</dbReference>
<dbReference type="RefSeq" id="XP_022644358.1">
    <property type="nucleotide sequence ID" value="XM_022788623.1"/>
</dbReference>
<proteinExistence type="predicted"/>
<evidence type="ECO:0000259" key="2">
    <source>
        <dbReference type="Pfam" id="PF08174"/>
    </source>
</evidence>
<accession>A0A7M7J7Y0</accession>
<evidence type="ECO:0000256" key="1">
    <source>
        <dbReference type="SAM" id="MobiDB-lite"/>
    </source>
</evidence>
<feature type="region of interest" description="Disordered" evidence="1">
    <location>
        <begin position="941"/>
        <end position="964"/>
    </location>
</feature>
<feature type="region of interest" description="Disordered" evidence="1">
    <location>
        <begin position="313"/>
        <end position="336"/>
    </location>
</feature>
<feature type="domain" description="Anillin homology" evidence="2">
    <location>
        <begin position="579"/>
        <end position="778"/>
    </location>
</feature>
<reference evidence="3" key="1">
    <citation type="submission" date="2021-01" db="UniProtKB">
        <authorList>
            <consortium name="EnsemblMetazoa"/>
        </authorList>
    </citation>
    <scope>IDENTIFICATION</scope>
</reference>
<feature type="region of interest" description="Disordered" evidence="1">
    <location>
        <begin position="128"/>
        <end position="243"/>
    </location>
</feature>
<protein>
    <recommendedName>
        <fullName evidence="2">Anillin homology domain-containing protein</fullName>
    </recommendedName>
</protein>
<dbReference type="SUPFAM" id="SSF50729">
    <property type="entry name" value="PH domain-like"/>
    <property type="match status" value="1"/>
</dbReference>
<dbReference type="AlphaFoldDB" id="A0A7M7J7Y0"/>
<dbReference type="GeneID" id="111243296"/>
<feature type="compositionally biased region" description="Polar residues" evidence="1">
    <location>
        <begin position="947"/>
        <end position="964"/>
    </location>
</feature>
<dbReference type="EnsemblMetazoa" id="XM_022788623">
    <property type="protein sequence ID" value="XP_022644358"/>
    <property type="gene ID" value="LOC111243296"/>
</dbReference>
<organism evidence="3 4">
    <name type="scientific">Varroa destructor</name>
    <name type="common">Honeybee mite</name>
    <dbReference type="NCBI Taxonomy" id="109461"/>
    <lineage>
        <taxon>Eukaryota</taxon>
        <taxon>Metazoa</taxon>
        <taxon>Ecdysozoa</taxon>
        <taxon>Arthropoda</taxon>
        <taxon>Chelicerata</taxon>
        <taxon>Arachnida</taxon>
        <taxon>Acari</taxon>
        <taxon>Parasitiformes</taxon>
        <taxon>Mesostigmata</taxon>
        <taxon>Gamasina</taxon>
        <taxon>Dermanyssoidea</taxon>
        <taxon>Varroidae</taxon>
        <taxon>Varroa</taxon>
    </lineage>
</organism>
<dbReference type="InParanoid" id="A0A7M7J7Y0"/>
<feature type="compositionally biased region" description="Basic and acidic residues" evidence="1">
    <location>
        <begin position="291"/>
        <end position="300"/>
    </location>
</feature>
<dbReference type="InterPro" id="IPR012966">
    <property type="entry name" value="AHD"/>
</dbReference>
<dbReference type="Pfam" id="PF08174">
    <property type="entry name" value="Anillin"/>
    <property type="match status" value="1"/>
</dbReference>
<sequence>MAEYLIEPVEEPLWDSVTLTRTTTPGTDADDTVMEEHLMRIPSAILQSTPLHERPPSLGALLPSAIKLPNANPVEAATIEDPNETIRGRGFLKSGFMDAADERQPFGKTAPMKPPRKSLLSRLSSIAERSFSTTPRKAIKAKNEQFQQELPLQTDLTRSDQNTNDGDDDQASDKTLTADHQDSANEIDQVTDKKIDVEDQNNNNTQCTSQLYRHTDRGNGAASTGREDNEKVQSGPFETDTKKKMPSKAACDCKSCMAILEQEWFCDVPSEISCSLASLGTPHRSLPSNSGDRRSSHQDDFGQAAKEVYSDYSEQVLSSPPTEDIAKRPSQASSQNARIFKLNDGVRRIGKFLRSTLAAGERRLCGWRSSKETDGLSLASEISSTTKSRKAFWHTKRFTVIGQDTETTTTTSVPQLLKRAGRISISSDDYGLRSVQCDSPLSFHAPEKDSELHDASITSIMVVLMPSGAADPNEVDSRVWLSVTDSGEEGGDPQCQLIVRDPVLKNLLEDLKQVMVDQEIILKQTSKVLDECGRYMGCAKAKQGIVLAEQMLHVAMQRYFAAETELQWYIDGFEFEPQRDRVVVRELRIPLREEFRANVAASKDQFVFLVLLKVGHRVEASDVLWMAPDDREIVVKGLWSHGIFKGTGERPSAKNSALMAKLMTKSKRRSPPLWYLDKRSDQQRLGEGLEQTEETKANFEFTFNRSDWKVDIEIYSFFVKRARWNSSLNLNKRKVDRSNPSPQVQRRDSIRVDSERHIEVRKSSFGLLAKATLSKNDVLARRSVSLIGCPNPSPFESELRIIGEAHLNDTVYYAAVLNVKDFTGSFGRMGGMRSCFAKLHNTTLSFFESSPTLLDETKPLRTFDLSGLTVESLELDTIEGLFFHGFTLWLHNNNVQSNVSQTNREKLLQQTKEEFHRLKGSSSGGHENIFEAGSDCSLGPTIASPKPSATANLTNSEDTGPTLSSFQQPVEDCLRLCTNSREQTLLWIEHLRRALRQARVVELV</sequence>
<feature type="compositionally biased region" description="Polar residues" evidence="1">
    <location>
        <begin position="200"/>
        <end position="212"/>
    </location>
</feature>